<reference evidence="1 2" key="1">
    <citation type="submission" date="2019-08" db="EMBL/GenBank/DDBJ databases">
        <title>In-depth cultivation of the pig gut microbiome towards novel bacterial diversity and tailored functional studies.</title>
        <authorList>
            <person name="Wylensek D."/>
            <person name="Hitch T.C.A."/>
            <person name="Clavel T."/>
        </authorList>
    </citation>
    <scope>NUCLEOTIDE SEQUENCE [LARGE SCALE GENOMIC DNA]</scope>
    <source>
        <strain evidence="1 2">LKV-178-WT-2A</strain>
    </source>
</reference>
<dbReference type="EMBL" id="VUNG01000034">
    <property type="protein sequence ID" value="MST85331.1"/>
    <property type="molecule type" value="Genomic_DNA"/>
</dbReference>
<comment type="caution">
    <text evidence="1">The sequence shown here is derived from an EMBL/GenBank/DDBJ whole genome shotgun (WGS) entry which is preliminary data.</text>
</comment>
<keyword evidence="2" id="KW-1185">Reference proteome</keyword>
<proteinExistence type="predicted"/>
<sequence length="209" mass="23018">MTKAIISYYGHSCFKIEAENSSVVFDPYECGSVPGLQLPRGIIADAVSCSHEHGDHNAAHLVKTTGRKLNFQLHKLTVPHDHHDGAHRGLSDITFVTLPGMTIAHLGDLGRLPTKAEYAELEKADVVLLPCAGYFTIDSKEAAEIIGHLKHPCLKILMHFREGQRGYDVQENIDEIMGDIQGVERLNKSTMSVNSDDIPDKIITLEPAQ</sequence>
<organism evidence="1 2">
    <name type="scientific">Hallella mizrahii</name>
    <dbReference type="NCBI Taxonomy" id="2606637"/>
    <lineage>
        <taxon>Bacteria</taxon>
        <taxon>Pseudomonadati</taxon>
        <taxon>Bacteroidota</taxon>
        <taxon>Bacteroidia</taxon>
        <taxon>Bacteroidales</taxon>
        <taxon>Prevotellaceae</taxon>
        <taxon>Hallella</taxon>
    </lineage>
</organism>
<dbReference type="SUPFAM" id="SSF56281">
    <property type="entry name" value="Metallo-hydrolase/oxidoreductase"/>
    <property type="match status" value="1"/>
</dbReference>
<dbReference type="PANTHER" id="PTHR42967:SF1">
    <property type="entry name" value="MBL FOLD METALLO-HYDROLASE"/>
    <property type="match status" value="1"/>
</dbReference>
<evidence type="ECO:0000313" key="2">
    <source>
        <dbReference type="Proteomes" id="UP000438914"/>
    </source>
</evidence>
<dbReference type="InterPro" id="IPR036866">
    <property type="entry name" value="RibonucZ/Hydroxyglut_hydro"/>
</dbReference>
<dbReference type="GO" id="GO:0016787">
    <property type="term" value="F:hydrolase activity"/>
    <property type="evidence" value="ECO:0007669"/>
    <property type="project" value="UniProtKB-KW"/>
</dbReference>
<dbReference type="RefSeq" id="WP_154534916.1">
    <property type="nucleotide sequence ID" value="NZ_VUNG01000034.1"/>
</dbReference>
<protein>
    <submittedName>
        <fullName evidence="1">MBL fold metallo-hydrolase</fullName>
    </submittedName>
</protein>
<dbReference type="AlphaFoldDB" id="A0A7K0KHB8"/>
<dbReference type="Proteomes" id="UP000438914">
    <property type="component" value="Unassembled WGS sequence"/>
</dbReference>
<dbReference type="Gene3D" id="3.60.15.10">
    <property type="entry name" value="Ribonuclease Z/Hydroxyacylglutathione hydrolase-like"/>
    <property type="match status" value="1"/>
</dbReference>
<dbReference type="PANTHER" id="PTHR42967">
    <property type="entry name" value="METAL DEPENDENT HYDROLASE"/>
    <property type="match status" value="1"/>
</dbReference>
<keyword evidence="1" id="KW-0378">Hydrolase</keyword>
<evidence type="ECO:0000313" key="1">
    <source>
        <dbReference type="EMBL" id="MST85331.1"/>
    </source>
</evidence>
<dbReference type="Pfam" id="PF13483">
    <property type="entry name" value="Lactamase_B_3"/>
    <property type="match status" value="1"/>
</dbReference>
<name>A0A7K0KHB8_9BACT</name>
<gene>
    <name evidence="1" type="ORF">FYJ73_11745</name>
</gene>
<accession>A0A7K0KHB8</accession>